<dbReference type="PANTHER" id="PTHR45703">
    <property type="entry name" value="DYNEIN HEAVY CHAIN"/>
    <property type="match status" value="1"/>
</dbReference>
<dbReference type="InterPro" id="IPR026983">
    <property type="entry name" value="DHC"/>
</dbReference>
<evidence type="ECO:0000259" key="1">
    <source>
        <dbReference type="Pfam" id="PF12774"/>
    </source>
</evidence>
<protein>
    <recommendedName>
        <fullName evidence="1">Dynein heavy chain hydrolytic ATP-binding dynein motor region domain-containing protein</fullName>
    </recommendedName>
</protein>
<evidence type="ECO:0000313" key="3">
    <source>
        <dbReference type="Proteomes" id="UP000321570"/>
    </source>
</evidence>
<organism evidence="2 3">
    <name type="scientific">Hymenolepis diminuta</name>
    <name type="common">Rat tapeworm</name>
    <dbReference type="NCBI Taxonomy" id="6216"/>
    <lineage>
        <taxon>Eukaryota</taxon>
        <taxon>Metazoa</taxon>
        <taxon>Spiralia</taxon>
        <taxon>Lophotrochozoa</taxon>
        <taxon>Platyhelminthes</taxon>
        <taxon>Cestoda</taxon>
        <taxon>Eucestoda</taxon>
        <taxon>Cyclophyllidea</taxon>
        <taxon>Hymenolepididae</taxon>
        <taxon>Hymenolepis</taxon>
    </lineage>
</organism>
<dbReference type="AlphaFoldDB" id="A0A564YZY1"/>
<dbReference type="EMBL" id="CABIJS010000532">
    <property type="protein sequence ID" value="VUZ52821.1"/>
    <property type="molecule type" value="Genomic_DNA"/>
</dbReference>
<accession>A0A564YZY1</accession>
<dbReference type="InterPro" id="IPR035699">
    <property type="entry name" value="AAA_6"/>
</dbReference>
<feature type="non-terminal residue" evidence="2">
    <location>
        <position position="1"/>
    </location>
</feature>
<dbReference type="GO" id="GO:0030286">
    <property type="term" value="C:dynein complex"/>
    <property type="evidence" value="ECO:0007669"/>
    <property type="project" value="InterPro"/>
</dbReference>
<feature type="non-terminal residue" evidence="2">
    <location>
        <position position="153"/>
    </location>
</feature>
<dbReference type="Proteomes" id="UP000321570">
    <property type="component" value="Unassembled WGS sequence"/>
</dbReference>
<reference evidence="2 3" key="1">
    <citation type="submission" date="2019-07" db="EMBL/GenBank/DDBJ databases">
        <authorList>
            <person name="Jastrzebski P J."/>
            <person name="Paukszto L."/>
            <person name="Jastrzebski P J."/>
        </authorList>
    </citation>
    <scope>NUCLEOTIDE SEQUENCE [LARGE SCALE GENOMIC DNA]</scope>
    <source>
        <strain evidence="2 3">WMS-il1</strain>
    </source>
</reference>
<dbReference type="PANTHER" id="PTHR45703:SF1">
    <property type="entry name" value="DYNEINS HEAVY CHAIN"/>
    <property type="match status" value="1"/>
</dbReference>
<evidence type="ECO:0000313" key="2">
    <source>
        <dbReference type="EMBL" id="VUZ52821.1"/>
    </source>
</evidence>
<dbReference type="GO" id="GO:0045505">
    <property type="term" value="F:dynein intermediate chain binding"/>
    <property type="evidence" value="ECO:0007669"/>
    <property type="project" value="InterPro"/>
</dbReference>
<dbReference type="GO" id="GO:0005524">
    <property type="term" value="F:ATP binding"/>
    <property type="evidence" value="ECO:0007669"/>
    <property type="project" value="InterPro"/>
</dbReference>
<feature type="domain" description="Dynein heavy chain hydrolytic ATP-binding dynein motor region" evidence="1">
    <location>
        <begin position="87"/>
        <end position="153"/>
    </location>
</feature>
<name>A0A564YZY1_HYMDI</name>
<dbReference type="GO" id="GO:0007018">
    <property type="term" value="P:microtubule-based movement"/>
    <property type="evidence" value="ECO:0007669"/>
    <property type="project" value="InterPro"/>
</dbReference>
<dbReference type="Gene3D" id="3.40.50.300">
    <property type="entry name" value="P-loop containing nucleotide triphosphate hydrolases"/>
    <property type="match status" value="1"/>
</dbReference>
<dbReference type="GO" id="GO:0051959">
    <property type="term" value="F:dynein light intermediate chain binding"/>
    <property type="evidence" value="ECO:0007669"/>
    <property type="project" value="InterPro"/>
</dbReference>
<dbReference type="FunFam" id="1.20.58.1120:FF:000001">
    <property type="entry name" value="dynein heavy chain 2, axonemal"/>
    <property type="match status" value="1"/>
</dbReference>
<dbReference type="Gene3D" id="1.20.58.1120">
    <property type="match status" value="1"/>
</dbReference>
<keyword evidence="3" id="KW-1185">Reference proteome</keyword>
<gene>
    <name evidence="2" type="ORF">WMSIL1_LOCUS11262</name>
</gene>
<sequence length="153" mass="17024">EGLANYRKQLDSQIAAIVRLVRGKLSTQERITLGALVVIDVHARDTVQAMAESGVTDENDFLWLSQLRYYWEDDNCFIRLTNATVPYAYEYLGNSPRLVITPLTDRCYRTLIGAYHLHLNGAPEGPAGTGKTETTKDLAKALAVQCVVFNCSD</sequence>
<dbReference type="InterPro" id="IPR027417">
    <property type="entry name" value="P-loop_NTPase"/>
</dbReference>
<proteinExistence type="predicted"/>
<dbReference type="SUPFAM" id="SSF52540">
    <property type="entry name" value="P-loop containing nucleoside triphosphate hydrolases"/>
    <property type="match status" value="1"/>
</dbReference>
<dbReference type="Pfam" id="PF12774">
    <property type="entry name" value="AAA_6"/>
    <property type="match status" value="1"/>
</dbReference>